<evidence type="ECO:0000313" key="2">
    <source>
        <dbReference type="EMBL" id="CUV01170.1"/>
    </source>
</evidence>
<reference evidence="2" key="1">
    <citation type="submission" date="2015-10" db="EMBL/GenBank/DDBJ databases">
        <authorList>
            <person name="Gilbert D.G."/>
        </authorList>
    </citation>
    <scope>NUCLEOTIDE SEQUENCE</scope>
</reference>
<dbReference type="Gene3D" id="1.10.12.10">
    <property type="entry name" value="Lyase 2-enoyl-coa Hydratase, Chain A, domain 2"/>
    <property type="match status" value="1"/>
</dbReference>
<name>A0A160V9R9_9ZZZZ</name>
<proteinExistence type="predicted"/>
<sequence length="254" mass="27500">MAEKEVIYEIKDSIAYITLNRPEKLNAIDPPMRQQLWDSFQDVKNNPEVRCAIVTGAGRAFSTGHDLVAMAAGHANEGPSTGDLYVVQSQIYKPIIAAINGICLAQGCGIALGSDIRIASSKAEFGWPQAKRGISSVSGPALLSAVVPKNIAFEFLFTGDFVNAQKALELMLVNYVVEPEEVMPKAEEMAQKIIANAPLPIAAIKEASIKGTEMGIEERVKFAGQKRNEVLESEDAKEGVLAFAEKRAPVWKGR</sequence>
<accession>A0A160V9R9</accession>
<dbReference type="GO" id="GO:0004300">
    <property type="term" value="F:enoyl-CoA hydratase activity"/>
    <property type="evidence" value="ECO:0007669"/>
    <property type="project" value="UniProtKB-EC"/>
</dbReference>
<gene>
    <name evidence="2" type="ORF">MGWOODY_Clf2851</name>
</gene>
<dbReference type="InterPro" id="IPR029045">
    <property type="entry name" value="ClpP/crotonase-like_dom_sf"/>
</dbReference>
<dbReference type="GO" id="GO:0006635">
    <property type="term" value="P:fatty acid beta-oxidation"/>
    <property type="evidence" value="ECO:0007669"/>
    <property type="project" value="TreeGrafter"/>
</dbReference>
<dbReference type="EC" id="4.2.1.17" evidence="2"/>
<dbReference type="Gene3D" id="3.90.226.10">
    <property type="entry name" value="2-enoyl-CoA Hydratase, Chain A, domain 1"/>
    <property type="match status" value="1"/>
</dbReference>
<dbReference type="InterPro" id="IPR001753">
    <property type="entry name" value="Enoyl-CoA_hydra/iso"/>
</dbReference>
<dbReference type="SUPFAM" id="SSF52096">
    <property type="entry name" value="ClpP/crotonase"/>
    <property type="match status" value="1"/>
</dbReference>
<dbReference type="CDD" id="cd06558">
    <property type="entry name" value="crotonase-like"/>
    <property type="match status" value="1"/>
</dbReference>
<organism evidence="2">
    <name type="scientific">hydrothermal vent metagenome</name>
    <dbReference type="NCBI Taxonomy" id="652676"/>
    <lineage>
        <taxon>unclassified sequences</taxon>
        <taxon>metagenomes</taxon>
        <taxon>ecological metagenomes</taxon>
    </lineage>
</organism>
<protein>
    <submittedName>
        <fullName evidence="2">Enoyl-CoA hydratase</fullName>
        <ecNumber evidence="2">4.2.1.17</ecNumber>
    </submittedName>
</protein>
<dbReference type="EMBL" id="FAXA01000021">
    <property type="protein sequence ID" value="CUV01170.1"/>
    <property type="molecule type" value="Genomic_DNA"/>
</dbReference>
<dbReference type="Pfam" id="PF00378">
    <property type="entry name" value="ECH_1"/>
    <property type="match status" value="1"/>
</dbReference>
<dbReference type="InterPro" id="IPR014748">
    <property type="entry name" value="Enoyl-CoA_hydra_C"/>
</dbReference>
<keyword evidence="1 2" id="KW-0456">Lyase</keyword>
<dbReference type="AlphaFoldDB" id="A0A160V9R9"/>
<dbReference type="PANTHER" id="PTHR11941:SF54">
    <property type="entry name" value="ENOYL-COA HYDRATASE, MITOCHONDRIAL"/>
    <property type="match status" value="1"/>
</dbReference>
<evidence type="ECO:0000256" key="1">
    <source>
        <dbReference type="ARBA" id="ARBA00023239"/>
    </source>
</evidence>
<dbReference type="PANTHER" id="PTHR11941">
    <property type="entry name" value="ENOYL-COA HYDRATASE-RELATED"/>
    <property type="match status" value="1"/>
</dbReference>